<feature type="domain" description="MACPF" evidence="1">
    <location>
        <begin position="251"/>
        <end position="420"/>
    </location>
</feature>
<dbReference type="InterPro" id="IPR020864">
    <property type="entry name" value="MACPF"/>
</dbReference>
<dbReference type="EMBL" id="VWYL01020711">
    <property type="protein sequence ID" value="NXR38174.1"/>
    <property type="molecule type" value="Genomic_DNA"/>
</dbReference>
<reference evidence="2 3" key="1">
    <citation type="submission" date="2019-09" db="EMBL/GenBank/DDBJ databases">
        <title>Bird 10,000 Genomes (B10K) Project - Family phase.</title>
        <authorList>
            <person name="Zhang G."/>
        </authorList>
    </citation>
    <scope>NUCLEOTIDE SEQUENCE [LARGE SCALE GENOMIC DNA]</scope>
    <source>
        <strain evidence="2">B10K-DU-001-36</strain>
        <tissue evidence="2">Muscle</tissue>
    </source>
</reference>
<comment type="caution">
    <text evidence="2">The sequence shown here is derived from an EMBL/GenBank/DDBJ whole genome shotgun (WGS) entry which is preliminary data.</text>
</comment>
<evidence type="ECO:0000313" key="3">
    <source>
        <dbReference type="Proteomes" id="UP000549157"/>
    </source>
</evidence>
<organism evidence="2 3">
    <name type="scientific">Zosterops hypoxanthus</name>
    <dbReference type="NCBI Taxonomy" id="2485327"/>
    <lineage>
        <taxon>Eukaryota</taxon>
        <taxon>Metazoa</taxon>
        <taxon>Chordata</taxon>
        <taxon>Craniata</taxon>
        <taxon>Vertebrata</taxon>
        <taxon>Euteleostomi</taxon>
        <taxon>Archelosauria</taxon>
        <taxon>Archosauria</taxon>
        <taxon>Dinosauria</taxon>
        <taxon>Saurischia</taxon>
        <taxon>Theropoda</taxon>
        <taxon>Coelurosauria</taxon>
        <taxon>Aves</taxon>
        <taxon>Neognathae</taxon>
        <taxon>Neoaves</taxon>
        <taxon>Telluraves</taxon>
        <taxon>Australaves</taxon>
        <taxon>Passeriformes</taxon>
        <taxon>Sylvioidea</taxon>
        <taxon>Zosteropidae</taxon>
        <taxon>Zosterops</taxon>
    </lineage>
</organism>
<evidence type="ECO:0000313" key="2">
    <source>
        <dbReference type="EMBL" id="NXR38174.1"/>
    </source>
</evidence>
<sequence>GLDAGYWLPKVSQILGVKCREALQRLEYKDYLRLECEVWHPWEKKALQKLLKITDDKTCEELQKNNSEKTKRRQEVAKQALKDLTEMLNSHSHSQDAVREKAETLWQAMEIPNEFWPPPKKPLADMLEGIHKQLEQQELSAGRRENIPDTEVLRRASGGLALQGIYRSSRPEDVLAKREQLLRVPEGFQLAGPEQGSLLERKEFLSSASESTFTKSMEQLGFSMSVSANASFWGISLGSGVDHSSSSPSQDTHQSEQSYFCITMYQYIPLASCCFQRHQLLLSDAALQELQDMEQLLSFTQEDKAPQLDRCERFFSRFGSHVNQGPLHFGGIFWWKASTEGFRAEQQKEMKRQTCEALNSFVGASWGGFGASAAGALDVSISSSKDSALGRARESSHTAIQLYAVNTGGPPDAASLPQWKTGLVSDNTTWYVIDRGFELIPVWDIIMYNHHKDFKSVGQISKALRAAYKELTNQSVGTIFGEELGNAVQEARTFMGTVKNWEVTVDEKKLLELMRLKDDLNAKTRNPSVWINVCLSDKALQDFLVNTVRSCQESPPENTSSIKVMLRSLLDPHIYSVKDFPDASFIIKWIFKTDHQHPRSPKVTHLEELIKT</sequence>
<keyword evidence="3" id="KW-1185">Reference proteome</keyword>
<gene>
    <name evidence="2" type="primary">Gvinp1</name>
    <name evidence="2" type="ORF">ZOSHYP_R04340</name>
</gene>
<feature type="non-terminal residue" evidence="2">
    <location>
        <position position="612"/>
    </location>
</feature>
<dbReference type="AlphaFoldDB" id="A0A7L2KS92"/>
<evidence type="ECO:0000259" key="1">
    <source>
        <dbReference type="Pfam" id="PF01823"/>
    </source>
</evidence>
<protein>
    <submittedName>
        <fullName evidence="2">GVIN1 GTPase</fullName>
    </submittedName>
</protein>
<dbReference type="Pfam" id="PF01823">
    <property type="entry name" value="MACPF"/>
    <property type="match status" value="1"/>
</dbReference>
<dbReference type="Proteomes" id="UP000549157">
    <property type="component" value="Unassembled WGS sequence"/>
</dbReference>
<name>A0A7L2KS92_9PASS</name>
<proteinExistence type="predicted"/>
<dbReference type="OrthoDB" id="10066929at2759"/>
<accession>A0A7L2KS92</accession>
<feature type="non-terminal residue" evidence="2">
    <location>
        <position position="1"/>
    </location>
</feature>